<dbReference type="InterPro" id="IPR013216">
    <property type="entry name" value="Methyltransf_11"/>
</dbReference>
<comment type="caution">
    <text evidence="5">The sequence shown here is derived from an EMBL/GenBank/DDBJ whole genome shotgun (WGS) entry which is preliminary data.</text>
</comment>
<evidence type="ECO:0000256" key="3">
    <source>
        <dbReference type="ARBA" id="ARBA00022691"/>
    </source>
</evidence>
<keyword evidence="2 5" id="KW-0808">Transferase</keyword>
<feature type="domain" description="Methyltransferase type 11" evidence="4">
    <location>
        <begin position="78"/>
        <end position="172"/>
    </location>
</feature>
<evidence type="ECO:0000313" key="6">
    <source>
        <dbReference type="Proteomes" id="UP000460715"/>
    </source>
</evidence>
<dbReference type="Proteomes" id="UP000460715">
    <property type="component" value="Unassembled WGS sequence"/>
</dbReference>
<evidence type="ECO:0000256" key="1">
    <source>
        <dbReference type="ARBA" id="ARBA00022603"/>
    </source>
</evidence>
<evidence type="ECO:0000259" key="4">
    <source>
        <dbReference type="Pfam" id="PF08241"/>
    </source>
</evidence>
<name>A0A845BHR5_9PROT</name>
<accession>A0A845BHR5</accession>
<dbReference type="SUPFAM" id="SSF53335">
    <property type="entry name" value="S-adenosyl-L-methionine-dependent methyltransferases"/>
    <property type="match status" value="1"/>
</dbReference>
<dbReference type="Gene3D" id="3.40.50.150">
    <property type="entry name" value="Vaccinia Virus protein VP39"/>
    <property type="match status" value="1"/>
</dbReference>
<keyword evidence="3" id="KW-0949">S-adenosyl-L-methionine</keyword>
<evidence type="ECO:0000313" key="5">
    <source>
        <dbReference type="EMBL" id="MXP64742.1"/>
    </source>
</evidence>
<dbReference type="PANTHER" id="PTHR43464">
    <property type="entry name" value="METHYLTRANSFERASE"/>
    <property type="match status" value="1"/>
</dbReference>
<dbReference type="CDD" id="cd02440">
    <property type="entry name" value="AdoMet_MTases"/>
    <property type="match status" value="1"/>
</dbReference>
<dbReference type="GO" id="GO:0008757">
    <property type="term" value="F:S-adenosylmethionine-dependent methyltransferase activity"/>
    <property type="evidence" value="ECO:0007669"/>
    <property type="project" value="InterPro"/>
</dbReference>
<dbReference type="AlphaFoldDB" id="A0A845BHR5"/>
<reference evidence="5 6" key="1">
    <citation type="submission" date="2019-03" db="EMBL/GenBank/DDBJ databases">
        <title>Roseomonas sp. a novel Roseomonas species isolated from Sea whip Gorgonian.</title>
        <authorList>
            <person name="Li F."/>
            <person name="Pan X."/>
            <person name="Huang S."/>
            <person name="Li Z."/>
            <person name="Meng B."/>
        </authorList>
    </citation>
    <scope>NUCLEOTIDE SEQUENCE [LARGE SCALE GENOMIC DNA]</scope>
    <source>
        <strain evidence="5 6">M0104</strain>
    </source>
</reference>
<keyword evidence="1 5" id="KW-0489">Methyltransferase</keyword>
<dbReference type="Pfam" id="PF08241">
    <property type="entry name" value="Methyltransf_11"/>
    <property type="match status" value="1"/>
</dbReference>
<keyword evidence="6" id="KW-1185">Reference proteome</keyword>
<dbReference type="OrthoDB" id="7171187at2"/>
<sequence>MRAFPSPAPPQYGVRHPCCWSGTVSSNYALKEEIREYWSARAASFDAAFGHRMPPGAERDAWQREIARHLGSAPLEVLELACGTGEVTGALRRLGHRVTGLDFSEAMLSLARAKHSGDPGTRFILADAEYTREAPDRYGAIVCRHLVWTLTEPEAALADWFRVLRPGGHLLVFDGNFAAPHGTAGRLAQHLLRLLESSQGGAAAPHNPEMDRHAAIMRELPFSQGLTPEVLEPLLRRAGFTDLAFHSHAPIARAQRRGAALRDRLRTLLYRRFVLHARKPG</sequence>
<protein>
    <submittedName>
        <fullName evidence="5">Class I SAM-dependent methyltransferase</fullName>
    </submittedName>
</protein>
<evidence type="ECO:0000256" key="2">
    <source>
        <dbReference type="ARBA" id="ARBA00022679"/>
    </source>
</evidence>
<organism evidence="5 6">
    <name type="scientific">Teichococcus coralli</name>
    <dbReference type="NCBI Taxonomy" id="2545983"/>
    <lineage>
        <taxon>Bacteria</taxon>
        <taxon>Pseudomonadati</taxon>
        <taxon>Pseudomonadota</taxon>
        <taxon>Alphaproteobacteria</taxon>
        <taxon>Acetobacterales</taxon>
        <taxon>Roseomonadaceae</taxon>
        <taxon>Roseomonas</taxon>
    </lineage>
</organism>
<dbReference type="PANTHER" id="PTHR43464:SF19">
    <property type="entry name" value="UBIQUINONE BIOSYNTHESIS O-METHYLTRANSFERASE, MITOCHONDRIAL"/>
    <property type="match status" value="1"/>
</dbReference>
<proteinExistence type="predicted"/>
<dbReference type="GO" id="GO:0032259">
    <property type="term" value="P:methylation"/>
    <property type="evidence" value="ECO:0007669"/>
    <property type="project" value="UniProtKB-KW"/>
</dbReference>
<gene>
    <name evidence="5" type="ORF">E0493_15425</name>
</gene>
<dbReference type="EMBL" id="SNVJ01000014">
    <property type="protein sequence ID" value="MXP64742.1"/>
    <property type="molecule type" value="Genomic_DNA"/>
</dbReference>
<dbReference type="InterPro" id="IPR029063">
    <property type="entry name" value="SAM-dependent_MTases_sf"/>
</dbReference>